<feature type="region of interest" description="Disordered" evidence="2">
    <location>
        <begin position="239"/>
        <end position="299"/>
    </location>
</feature>
<keyword evidence="1" id="KW-0862">Zinc</keyword>
<reference evidence="5" key="1">
    <citation type="submission" date="2016-11" db="UniProtKB">
        <authorList>
            <consortium name="WormBaseParasite"/>
        </authorList>
    </citation>
    <scope>IDENTIFICATION</scope>
</reference>
<proteinExistence type="predicted"/>
<name>A0A1I8HZ07_9PLAT</name>
<feature type="compositionally biased region" description="Polar residues" evidence="2">
    <location>
        <begin position="239"/>
        <end position="250"/>
    </location>
</feature>
<evidence type="ECO:0000256" key="2">
    <source>
        <dbReference type="SAM" id="MobiDB-lite"/>
    </source>
</evidence>
<dbReference type="SMART" id="SM00355">
    <property type="entry name" value="ZnF_C2H2"/>
    <property type="match status" value="3"/>
</dbReference>
<evidence type="ECO:0000256" key="1">
    <source>
        <dbReference type="PROSITE-ProRule" id="PRU00042"/>
    </source>
</evidence>
<feature type="region of interest" description="Disordered" evidence="2">
    <location>
        <begin position="432"/>
        <end position="469"/>
    </location>
</feature>
<feature type="domain" description="C2H2-type" evidence="3">
    <location>
        <begin position="62"/>
        <end position="90"/>
    </location>
</feature>
<dbReference type="AlphaFoldDB" id="A0A1I8HZ07"/>
<keyword evidence="4" id="KW-1185">Reference proteome</keyword>
<evidence type="ECO:0000313" key="4">
    <source>
        <dbReference type="Proteomes" id="UP000095280"/>
    </source>
</evidence>
<dbReference type="WBParaSite" id="maker-uti_cns_0008601-snap-gene-0.16-mRNA-1">
    <property type="protein sequence ID" value="maker-uti_cns_0008601-snap-gene-0.16-mRNA-1"/>
    <property type="gene ID" value="maker-uti_cns_0008601-snap-gene-0.16"/>
</dbReference>
<accession>A0A1I8HZ07</accession>
<evidence type="ECO:0000313" key="5">
    <source>
        <dbReference type="WBParaSite" id="maker-uti_cns_0008601-snap-gene-0.16-mRNA-1"/>
    </source>
</evidence>
<organism evidence="4 5">
    <name type="scientific">Macrostomum lignano</name>
    <dbReference type="NCBI Taxonomy" id="282301"/>
    <lineage>
        <taxon>Eukaryota</taxon>
        <taxon>Metazoa</taxon>
        <taxon>Spiralia</taxon>
        <taxon>Lophotrochozoa</taxon>
        <taxon>Platyhelminthes</taxon>
        <taxon>Rhabditophora</taxon>
        <taxon>Macrostomorpha</taxon>
        <taxon>Macrostomida</taxon>
        <taxon>Macrostomidae</taxon>
        <taxon>Macrostomum</taxon>
    </lineage>
</organism>
<sequence>LLQTLSAASASVPKPASRMLPQLDPEHIIALHCPLCPFLTLSVTRLFEHCMTHNAACECALLQCADCGKVSTHEGLLREHAAALHASKLQQQGASDEPRNTHQKSGIKRLSIISLNGGGRDCSAGDRLSVGDSAEAGLGFQPVDYQDDYQSQFPCLFCDEQLPGLADLELHCDVAHGLRQISVKTMHNRLQRLVAKALLGPSPPQLGGFLAAAAAAAAEATAAPQAQTQPTVLESNYSRQQLDPGQQEQRSTNHHARPGRQPHLQVPSASLFPGPNCVGENRDSPVLRQAPPASAPVAKRMKLEPIHRQSPDQPTPSSDIFDVTDDSTSLMPTIVSPPAPLSASSLSFLTAPRGAGANSLMTAGGGGSAGRPSLQPLGARLAELGGELLEDQPPYSTRCTYCSRVVRLSSRSCTNFKIHRQRCQEHIASTASNSATVGGGGSDRGWLPPATPVESGENSSRDADVVSED</sequence>
<keyword evidence="1" id="KW-0479">Metal-binding</keyword>
<dbReference type="Proteomes" id="UP000095280">
    <property type="component" value="Unplaced"/>
</dbReference>
<protein>
    <submittedName>
        <fullName evidence="5">C2H2-type domain-containing protein</fullName>
    </submittedName>
</protein>
<keyword evidence="1" id="KW-0863">Zinc-finger</keyword>
<dbReference type="GO" id="GO:0008270">
    <property type="term" value="F:zinc ion binding"/>
    <property type="evidence" value="ECO:0007669"/>
    <property type="project" value="UniProtKB-KW"/>
</dbReference>
<feature type="compositionally biased region" description="Basic and acidic residues" evidence="2">
    <location>
        <begin position="459"/>
        <end position="469"/>
    </location>
</feature>
<evidence type="ECO:0000259" key="3">
    <source>
        <dbReference type="PROSITE" id="PS50157"/>
    </source>
</evidence>
<dbReference type="PROSITE" id="PS50157">
    <property type="entry name" value="ZINC_FINGER_C2H2_2"/>
    <property type="match status" value="1"/>
</dbReference>
<dbReference type="InterPro" id="IPR013087">
    <property type="entry name" value="Znf_C2H2_type"/>
</dbReference>